<dbReference type="PANTHER" id="PTHR37166">
    <property type="entry name" value="PROTEIN FLAG"/>
    <property type="match status" value="1"/>
</dbReference>
<keyword evidence="1" id="KW-0969">Cilium</keyword>
<dbReference type="AlphaFoldDB" id="A0A9X2BR58"/>
<proteinExistence type="predicted"/>
<evidence type="ECO:0000313" key="2">
    <source>
        <dbReference type="Proteomes" id="UP001139534"/>
    </source>
</evidence>
<accession>A0A9X2BR58</accession>
<dbReference type="InterPro" id="IPR005186">
    <property type="entry name" value="FlaG"/>
</dbReference>
<dbReference type="EMBL" id="JALPRK010000019">
    <property type="protein sequence ID" value="MCK8489048.1"/>
    <property type="molecule type" value="Genomic_DNA"/>
</dbReference>
<keyword evidence="2" id="KW-1185">Reference proteome</keyword>
<dbReference type="Proteomes" id="UP001139534">
    <property type="component" value="Unassembled WGS sequence"/>
</dbReference>
<dbReference type="RefSeq" id="WP_248553096.1">
    <property type="nucleotide sequence ID" value="NZ_JALPRK010000019.1"/>
</dbReference>
<dbReference type="SUPFAM" id="SSF160214">
    <property type="entry name" value="FlaG-like"/>
    <property type="match status" value="1"/>
</dbReference>
<protein>
    <submittedName>
        <fullName evidence="1">Flagellar protein FlaG</fullName>
    </submittedName>
</protein>
<gene>
    <name evidence="1" type="ORF">M0651_17895</name>
</gene>
<reference evidence="1" key="1">
    <citation type="submission" date="2022-04" db="EMBL/GenBank/DDBJ databases">
        <authorList>
            <person name="Seo M.-J."/>
        </authorList>
    </citation>
    <scope>NUCLEOTIDE SEQUENCE</scope>
    <source>
        <strain evidence="1">MBLB2552</strain>
    </source>
</reference>
<name>A0A9X2BR58_9BACL</name>
<dbReference type="InterPro" id="IPR035924">
    <property type="entry name" value="FlaG-like_sf"/>
</dbReference>
<comment type="caution">
    <text evidence="1">The sequence shown here is derived from an EMBL/GenBank/DDBJ whole genome shotgun (WGS) entry which is preliminary data.</text>
</comment>
<dbReference type="PANTHER" id="PTHR37166:SF1">
    <property type="entry name" value="PROTEIN FLAG"/>
    <property type="match status" value="1"/>
</dbReference>
<evidence type="ECO:0000313" key="1">
    <source>
        <dbReference type="EMBL" id="MCK8489048.1"/>
    </source>
</evidence>
<organism evidence="1 2">
    <name type="scientific">Paenibacillus mellifer</name>
    <dbReference type="NCBI Taxonomy" id="2937794"/>
    <lineage>
        <taxon>Bacteria</taxon>
        <taxon>Bacillati</taxon>
        <taxon>Bacillota</taxon>
        <taxon>Bacilli</taxon>
        <taxon>Bacillales</taxon>
        <taxon>Paenibacillaceae</taxon>
        <taxon>Paenibacillus</taxon>
    </lineage>
</organism>
<dbReference type="Pfam" id="PF03646">
    <property type="entry name" value="FlaG"/>
    <property type="match status" value="1"/>
</dbReference>
<keyword evidence="1" id="KW-0966">Cell projection</keyword>
<keyword evidence="1" id="KW-0282">Flagellum</keyword>
<dbReference type="Gene3D" id="3.30.160.170">
    <property type="entry name" value="FlaG-like"/>
    <property type="match status" value="1"/>
</dbReference>
<sequence>MNVSGSAGNSTVSILKNTNSVEQAPTAAVHALNTSEMSRKEVQTVMNQGGKVSIGEEQLIRAIDRALKAMEGPFTTLEVSVHEKTHAIMVKVLNKETGEVIREVPQEKALDIAAKMMEIAGLLIDERV</sequence>